<organism evidence="2 3">
    <name type="scientific">Chitinophaga cymbidii</name>
    <dbReference type="NCBI Taxonomy" id="1096750"/>
    <lineage>
        <taxon>Bacteria</taxon>
        <taxon>Pseudomonadati</taxon>
        <taxon>Bacteroidota</taxon>
        <taxon>Chitinophagia</taxon>
        <taxon>Chitinophagales</taxon>
        <taxon>Chitinophagaceae</taxon>
        <taxon>Chitinophaga</taxon>
    </lineage>
</organism>
<evidence type="ECO:0008006" key="4">
    <source>
        <dbReference type="Google" id="ProtNLM"/>
    </source>
</evidence>
<comment type="caution">
    <text evidence="2">The sequence shown here is derived from an EMBL/GenBank/DDBJ whole genome shotgun (WGS) entry which is preliminary data.</text>
</comment>
<sequence length="341" mass="39276">MIKRNLALLAVMFAFVPATAQWYKTVNDSAYVEDYTQDLTVRVYGSRKYNYYDLKDRDPKKELLYRPNTGTNLGFGANYKFVGLNIGFNFPFINNRHDKYGETKYLDLQAHLYLRKFVVDFYGQYYKGYYEAERKPSAFNSVQQGLIALRPDLENKNIGLSFQYIFNDERFSYRAAYLQNEYQKRSAGSLIVGAEAFAWQMRGDSALIPSNYTEGFFDDEPFTQSGAVSLAMNIGYAHTFVILRHFFITASLSAAGGISHSGFRYDDGRPRMRGFGWQLNNTVRFAAGYNARRWFAGLHYVDMMTRSRSPIPGAHQNFGAGNMRFSVVRRFTLKKPLIGKF</sequence>
<keyword evidence="3" id="KW-1185">Reference proteome</keyword>
<dbReference type="Pfam" id="PF14391">
    <property type="entry name" value="DUF4421"/>
    <property type="match status" value="1"/>
</dbReference>
<gene>
    <name evidence="2" type="ORF">CCY01nite_00280</name>
</gene>
<evidence type="ECO:0000313" key="3">
    <source>
        <dbReference type="Proteomes" id="UP000321436"/>
    </source>
</evidence>
<dbReference type="Proteomes" id="UP000321436">
    <property type="component" value="Unassembled WGS sequence"/>
</dbReference>
<dbReference type="OrthoDB" id="669053at2"/>
<protein>
    <recommendedName>
        <fullName evidence="4">DUF4421 domain-containing protein</fullName>
    </recommendedName>
</protein>
<name>A0A512RDH7_9BACT</name>
<evidence type="ECO:0000256" key="1">
    <source>
        <dbReference type="SAM" id="SignalP"/>
    </source>
</evidence>
<reference evidence="2 3" key="1">
    <citation type="submission" date="2019-07" db="EMBL/GenBank/DDBJ databases">
        <title>Whole genome shotgun sequence of Chitinophaga cymbidii NBRC 109752.</title>
        <authorList>
            <person name="Hosoyama A."/>
            <person name="Uohara A."/>
            <person name="Ohji S."/>
            <person name="Ichikawa N."/>
        </authorList>
    </citation>
    <scope>NUCLEOTIDE SEQUENCE [LARGE SCALE GENOMIC DNA]</scope>
    <source>
        <strain evidence="2 3">NBRC 109752</strain>
    </source>
</reference>
<feature type="chain" id="PRO_5022004764" description="DUF4421 domain-containing protein" evidence="1">
    <location>
        <begin position="21"/>
        <end position="341"/>
    </location>
</feature>
<dbReference type="InterPro" id="IPR025535">
    <property type="entry name" value="DUF4421"/>
</dbReference>
<dbReference type="EMBL" id="BKAU01000001">
    <property type="protein sequence ID" value="GEP93768.1"/>
    <property type="molecule type" value="Genomic_DNA"/>
</dbReference>
<evidence type="ECO:0000313" key="2">
    <source>
        <dbReference type="EMBL" id="GEP93768.1"/>
    </source>
</evidence>
<accession>A0A512RDH7</accession>
<dbReference type="RefSeq" id="WP_146857280.1">
    <property type="nucleotide sequence ID" value="NZ_BKAU01000001.1"/>
</dbReference>
<proteinExistence type="predicted"/>
<feature type="signal peptide" evidence="1">
    <location>
        <begin position="1"/>
        <end position="20"/>
    </location>
</feature>
<keyword evidence="1" id="KW-0732">Signal</keyword>
<dbReference type="AlphaFoldDB" id="A0A512RDH7"/>